<evidence type="ECO:0000313" key="2">
    <source>
        <dbReference type="EMBL" id="KAK0407979.1"/>
    </source>
</evidence>
<feature type="transmembrane region" description="Helical" evidence="1">
    <location>
        <begin position="121"/>
        <end position="151"/>
    </location>
</feature>
<name>A0AA39HNI3_9BILA</name>
<feature type="transmembrane region" description="Helical" evidence="1">
    <location>
        <begin position="295"/>
        <end position="314"/>
    </location>
</feature>
<keyword evidence="1" id="KW-0812">Transmembrane</keyword>
<feature type="transmembrane region" description="Helical" evidence="1">
    <location>
        <begin position="451"/>
        <end position="472"/>
    </location>
</feature>
<feature type="transmembrane region" description="Helical" evidence="1">
    <location>
        <begin position="217"/>
        <end position="235"/>
    </location>
</feature>
<feature type="transmembrane region" description="Helical" evidence="1">
    <location>
        <begin position="171"/>
        <end position="196"/>
    </location>
</feature>
<reference evidence="2" key="1">
    <citation type="submission" date="2023-06" db="EMBL/GenBank/DDBJ databases">
        <title>Genomic analysis of the entomopathogenic nematode Steinernema hermaphroditum.</title>
        <authorList>
            <person name="Schwarz E.M."/>
            <person name="Heppert J.K."/>
            <person name="Baniya A."/>
            <person name="Schwartz H.T."/>
            <person name="Tan C.-H."/>
            <person name="Antoshechkin I."/>
            <person name="Sternberg P.W."/>
            <person name="Goodrich-Blair H."/>
            <person name="Dillman A.R."/>
        </authorList>
    </citation>
    <scope>NUCLEOTIDE SEQUENCE</scope>
    <source>
        <strain evidence="2">PS9179</strain>
        <tissue evidence="2">Whole animal</tissue>
    </source>
</reference>
<keyword evidence="1" id="KW-1133">Transmembrane helix</keyword>
<evidence type="ECO:0000256" key="1">
    <source>
        <dbReference type="SAM" id="Phobius"/>
    </source>
</evidence>
<proteinExistence type="predicted"/>
<evidence type="ECO:0000313" key="3">
    <source>
        <dbReference type="Proteomes" id="UP001175271"/>
    </source>
</evidence>
<dbReference type="EMBL" id="JAUCMV010000003">
    <property type="protein sequence ID" value="KAK0407979.1"/>
    <property type="molecule type" value="Genomic_DNA"/>
</dbReference>
<feature type="transmembrane region" description="Helical" evidence="1">
    <location>
        <begin position="478"/>
        <end position="502"/>
    </location>
</feature>
<keyword evidence="1" id="KW-0472">Membrane</keyword>
<protein>
    <submittedName>
        <fullName evidence="2">Uncharacterized protein</fullName>
    </submittedName>
</protein>
<keyword evidence="3" id="KW-1185">Reference proteome</keyword>
<dbReference type="PANTHER" id="PTHR23021">
    <property type="entry name" value="SERPENTINE RECEPTOR, CLASS T"/>
    <property type="match status" value="1"/>
</dbReference>
<feature type="transmembrane region" description="Helical" evidence="1">
    <location>
        <begin position="6"/>
        <end position="33"/>
    </location>
</feature>
<feature type="transmembrane region" description="Helical" evidence="1">
    <location>
        <begin position="88"/>
        <end position="109"/>
    </location>
</feature>
<sequence length="531" mass="60570">MITTCSIIVGVCHIILALSLFTTNALLFTALLLNKDYKAGTSRIIMSICVACMMQLFVLTIGGVMTVFQTVFSYHFDKALGVLIESGWCLYVALNFILAVDRLLIFIRLEHTIITNVLLSLSWLLWLSLAITLSMPGFGVTFVGRSTFYFWKFSEEWGSQLLSQYDPFYDLGMFCLTFVMYLIVFVHLVKVCEMPWTTIFSIQLRKSSSTQSGSHKAEIRIFVVAIMAFVDQVFYEILVYSVKVSREVYMDVLQNTVWLAECGMFATAITRNIEFRTHTYKIIKNICLSCMMQQIVLAAGGVMTICHTTFHYYVDKILGLLIQSSWWLYVALTLALAVDRLLIFLHPMTADNSLFTNIVLPACWLLWLSMVVILAMPGFGVTYSGAKGERYYYWDYDNSAGSTIMSVIDTYYNIVVFVATFLIYLVVFVHLLKIRKASTNQSSSYKAEMRLFIVAIITFANEVMYELFAYFAEITAVVYVDIMLNMVWLIECGVFATLTLVINKRLRRKVIDMLSSNNKVMVISIVETRLS</sequence>
<feature type="transmembrane region" description="Helical" evidence="1">
    <location>
        <begin position="326"/>
        <end position="346"/>
    </location>
</feature>
<comment type="caution">
    <text evidence="2">The sequence shown here is derived from an EMBL/GenBank/DDBJ whole genome shotgun (WGS) entry which is preliminary data.</text>
</comment>
<feature type="transmembrane region" description="Helical" evidence="1">
    <location>
        <begin position="411"/>
        <end position="431"/>
    </location>
</feature>
<dbReference type="SUPFAM" id="SSF81321">
    <property type="entry name" value="Family A G protein-coupled receptor-like"/>
    <property type="match status" value="1"/>
</dbReference>
<dbReference type="Gene3D" id="1.20.1070.10">
    <property type="entry name" value="Rhodopsin 7-helix transmembrane proteins"/>
    <property type="match status" value="1"/>
</dbReference>
<dbReference type="Proteomes" id="UP001175271">
    <property type="component" value="Unassembled WGS sequence"/>
</dbReference>
<dbReference type="InterPro" id="IPR019425">
    <property type="entry name" value="7TM_GPCR_serpentine_rcpt_Srt"/>
</dbReference>
<feature type="transmembrane region" description="Helical" evidence="1">
    <location>
        <begin position="358"/>
        <end position="379"/>
    </location>
</feature>
<feature type="transmembrane region" description="Helical" evidence="1">
    <location>
        <begin position="255"/>
        <end position="274"/>
    </location>
</feature>
<dbReference type="Pfam" id="PF10321">
    <property type="entry name" value="7TM_GPCR_Srt"/>
    <property type="match status" value="1"/>
</dbReference>
<dbReference type="AlphaFoldDB" id="A0AA39HNI3"/>
<feature type="transmembrane region" description="Helical" evidence="1">
    <location>
        <begin position="45"/>
        <end position="68"/>
    </location>
</feature>
<accession>A0AA39HNI3</accession>
<gene>
    <name evidence="2" type="ORF">QR680_003702</name>
</gene>
<organism evidence="2 3">
    <name type="scientific">Steinernema hermaphroditum</name>
    <dbReference type="NCBI Taxonomy" id="289476"/>
    <lineage>
        <taxon>Eukaryota</taxon>
        <taxon>Metazoa</taxon>
        <taxon>Ecdysozoa</taxon>
        <taxon>Nematoda</taxon>
        <taxon>Chromadorea</taxon>
        <taxon>Rhabditida</taxon>
        <taxon>Tylenchina</taxon>
        <taxon>Panagrolaimomorpha</taxon>
        <taxon>Strongyloidoidea</taxon>
        <taxon>Steinernematidae</taxon>
        <taxon>Steinernema</taxon>
    </lineage>
</organism>